<reference evidence="2 3" key="1">
    <citation type="submission" date="2024-04" db="EMBL/GenBank/DDBJ databases">
        <authorList>
            <person name="Fracassetti M."/>
        </authorList>
    </citation>
    <scope>NUCLEOTIDE SEQUENCE [LARGE SCALE GENOMIC DNA]</scope>
</reference>
<evidence type="ECO:0000313" key="2">
    <source>
        <dbReference type="EMBL" id="CAL1378173.1"/>
    </source>
</evidence>
<feature type="compositionally biased region" description="Low complexity" evidence="1">
    <location>
        <begin position="31"/>
        <end position="40"/>
    </location>
</feature>
<gene>
    <name evidence="2" type="ORF">LTRI10_LOCUS19773</name>
</gene>
<evidence type="ECO:0000313" key="3">
    <source>
        <dbReference type="Proteomes" id="UP001497516"/>
    </source>
</evidence>
<dbReference type="AlphaFoldDB" id="A0AAV2DXP0"/>
<accession>A0AAV2DXP0</accession>
<sequence length="119" mass="12737">MLNAEVETLAANSSRRPPASRDAKPETQIYSVASPSARPSPSRHPPRPEPNATPRPNPRVPTAPVPISTLDSLRLCLRPSLPSPARQATRRPPRDGLSLLPPTPDSHLAPADNTTHSSP</sequence>
<feature type="compositionally biased region" description="Pro residues" evidence="1">
    <location>
        <begin position="48"/>
        <end position="64"/>
    </location>
</feature>
<name>A0AAV2DXP0_9ROSI</name>
<proteinExistence type="predicted"/>
<dbReference type="Proteomes" id="UP001497516">
    <property type="component" value="Chromosome 3"/>
</dbReference>
<dbReference type="EMBL" id="OZ034816">
    <property type="protein sequence ID" value="CAL1378173.1"/>
    <property type="molecule type" value="Genomic_DNA"/>
</dbReference>
<protein>
    <submittedName>
        <fullName evidence="2">Uncharacterized protein</fullName>
    </submittedName>
</protein>
<feature type="compositionally biased region" description="Low complexity" evidence="1">
    <location>
        <begin position="70"/>
        <end position="86"/>
    </location>
</feature>
<feature type="region of interest" description="Disordered" evidence="1">
    <location>
        <begin position="1"/>
        <end position="119"/>
    </location>
</feature>
<organism evidence="2 3">
    <name type="scientific">Linum trigynum</name>
    <dbReference type="NCBI Taxonomy" id="586398"/>
    <lineage>
        <taxon>Eukaryota</taxon>
        <taxon>Viridiplantae</taxon>
        <taxon>Streptophyta</taxon>
        <taxon>Embryophyta</taxon>
        <taxon>Tracheophyta</taxon>
        <taxon>Spermatophyta</taxon>
        <taxon>Magnoliopsida</taxon>
        <taxon>eudicotyledons</taxon>
        <taxon>Gunneridae</taxon>
        <taxon>Pentapetalae</taxon>
        <taxon>rosids</taxon>
        <taxon>fabids</taxon>
        <taxon>Malpighiales</taxon>
        <taxon>Linaceae</taxon>
        <taxon>Linum</taxon>
    </lineage>
</organism>
<evidence type="ECO:0000256" key="1">
    <source>
        <dbReference type="SAM" id="MobiDB-lite"/>
    </source>
</evidence>
<keyword evidence="3" id="KW-1185">Reference proteome</keyword>